<reference evidence="13 14" key="1">
    <citation type="submission" date="2016-10" db="EMBL/GenBank/DDBJ databases">
        <authorList>
            <person name="Cai Z."/>
        </authorList>
    </citation>
    <scope>NUCLEOTIDE SEQUENCE [LARGE SCALE GENOMIC DNA]</scope>
</reference>
<protein>
    <recommendedName>
        <fullName evidence="15">CDP-diacylglycerol--glycerol-3-phosphate 3-phosphatidyltransferase</fullName>
    </recommendedName>
</protein>
<evidence type="ECO:0000256" key="8">
    <source>
        <dbReference type="ARBA" id="ARBA00023136"/>
    </source>
</evidence>
<dbReference type="STRING" id="3088.A0A383VY60"/>
<dbReference type="PANTHER" id="PTHR14269:SF62">
    <property type="entry name" value="CDP-DIACYLGLYCEROL--GLYCEROL-3-PHOSPHATE 3-PHOSPHATIDYLTRANSFERASE 1, CHLOROPLASTIC"/>
    <property type="match status" value="1"/>
</dbReference>
<dbReference type="Gene3D" id="1.20.120.1760">
    <property type="match status" value="1"/>
</dbReference>
<dbReference type="GO" id="GO:0046474">
    <property type="term" value="P:glycerophospholipid biosynthetic process"/>
    <property type="evidence" value="ECO:0007669"/>
    <property type="project" value="TreeGrafter"/>
</dbReference>
<dbReference type="Proteomes" id="UP000256970">
    <property type="component" value="Unassembled WGS sequence"/>
</dbReference>
<evidence type="ECO:0000256" key="4">
    <source>
        <dbReference type="ARBA" id="ARBA00022679"/>
    </source>
</evidence>
<comment type="similarity">
    <text evidence="2 11">Belongs to the CDP-alcohol phosphatidyltransferase class-I family.</text>
</comment>
<evidence type="ECO:0000313" key="14">
    <source>
        <dbReference type="Proteomes" id="UP000256970"/>
    </source>
</evidence>
<proteinExistence type="inferred from homology"/>
<dbReference type="Pfam" id="PF01066">
    <property type="entry name" value="CDP-OH_P_transf"/>
    <property type="match status" value="1"/>
</dbReference>
<keyword evidence="5 12" id="KW-0812">Transmembrane</keyword>
<evidence type="ECO:0000256" key="10">
    <source>
        <dbReference type="ARBA" id="ARBA00023264"/>
    </source>
</evidence>
<evidence type="ECO:0000256" key="1">
    <source>
        <dbReference type="ARBA" id="ARBA00004141"/>
    </source>
</evidence>
<evidence type="ECO:0000256" key="3">
    <source>
        <dbReference type="ARBA" id="ARBA00022516"/>
    </source>
</evidence>
<dbReference type="NCBIfam" id="TIGR00560">
    <property type="entry name" value="pgsA"/>
    <property type="match status" value="1"/>
</dbReference>
<keyword evidence="7" id="KW-0443">Lipid metabolism</keyword>
<dbReference type="PROSITE" id="PS00379">
    <property type="entry name" value="CDP_ALCOHOL_P_TRANSF"/>
    <property type="match status" value="1"/>
</dbReference>
<feature type="transmembrane region" description="Helical" evidence="12">
    <location>
        <begin position="87"/>
        <end position="105"/>
    </location>
</feature>
<dbReference type="AlphaFoldDB" id="A0A383VY60"/>
<dbReference type="InterPro" id="IPR050324">
    <property type="entry name" value="CDP-alcohol_PTase-I"/>
</dbReference>
<evidence type="ECO:0000256" key="11">
    <source>
        <dbReference type="RuleBase" id="RU003750"/>
    </source>
</evidence>
<evidence type="ECO:0000256" key="7">
    <source>
        <dbReference type="ARBA" id="ARBA00023098"/>
    </source>
</evidence>
<keyword evidence="6 12" id="KW-1133">Transmembrane helix</keyword>
<dbReference type="InterPro" id="IPR048254">
    <property type="entry name" value="CDP_ALCOHOL_P_TRANSF_CS"/>
</dbReference>
<evidence type="ECO:0000256" key="12">
    <source>
        <dbReference type="SAM" id="Phobius"/>
    </source>
</evidence>
<keyword evidence="4 11" id="KW-0808">Transferase</keyword>
<feature type="transmembrane region" description="Helical" evidence="12">
    <location>
        <begin position="59"/>
        <end position="81"/>
    </location>
</feature>
<evidence type="ECO:0000256" key="6">
    <source>
        <dbReference type="ARBA" id="ARBA00022989"/>
    </source>
</evidence>
<gene>
    <name evidence="13" type="ORF">BQ4739_LOCUS10624</name>
</gene>
<keyword evidence="3" id="KW-0444">Lipid biosynthesis</keyword>
<accession>A0A383VY60</accession>
<feature type="transmembrane region" description="Helical" evidence="12">
    <location>
        <begin position="228"/>
        <end position="252"/>
    </location>
</feature>
<organism evidence="13 14">
    <name type="scientific">Tetradesmus obliquus</name>
    <name type="common">Green alga</name>
    <name type="synonym">Acutodesmus obliquus</name>
    <dbReference type="NCBI Taxonomy" id="3088"/>
    <lineage>
        <taxon>Eukaryota</taxon>
        <taxon>Viridiplantae</taxon>
        <taxon>Chlorophyta</taxon>
        <taxon>core chlorophytes</taxon>
        <taxon>Chlorophyceae</taxon>
        <taxon>CS clade</taxon>
        <taxon>Sphaeropleales</taxon>
        <taxon>Scenedesmaceae</taxon>
        <taxon>Tetradesmus</taxon>
    </lineage>
</organism>
<evidence type="ECO:0000256" key="2">
    <source>
        <dbReference type="ARBA" id="ARBA00010441"/>
    </source>
</evidence>
<evidence type="ECO:0000256" key="9">
    <source>
        <dbReference type="ARBA" id="ARBA00023209"/>
    </source>
</evidence>
<dbReference type="EMBL" id="FNXT01000989">
    <property type="protein sequence ID" value="SZX70408.1"/>
    <property type="molecule type" value="Genomic_DNA"/>
</dbReference>
<comment type="subcellular location">
    <subcellularLocation>
        <location evidence="1">Membrane</location>
        <topology evidence="1">Multi-pass membrane protein</topology>
    </subcellularLocation>
</comment>
<name>A0A383VY60_TETOB</name>
<dbReference type="GO" id="GO:0016020">
    <property type="term" value="C:membrane"/>
    <property type="evidence" value="ECO:0007669"/>
    <property type="project" value="UniProtKB-SubCell"/>
</dbReference>
<keyword evidence="14" id="KW-1185">Reference proteome</keyword>
<keyword evidence="10" id="KW-1208">Phospholipid metabolism</keyword>
<dbReference type="PANTHER" id="PTHR14269">
    <property type="entry name" value="CDP-DIACYLGLYCEROL--GLYCEROL-3-PHOSPHATE 3-PHOSPHATIDYLTRANSFERASE-RELATED"/>
    <property type="match status" value="1"/>
</dbReference>
<evidence type="ECO:0000256" key="5">
    <source>
        <dbReference type="ARBA" id="ARBA00022692"/>
    </source>
</evidence>
<dbReference type="InterPro" id="IPR043130">
    <property type="entry name" value="CDP-OH_PTrfase_TM_dom"/>
</dbReference>
<dbReference type="InterPro" id="IPR004570">
    <property type="entry name" value="Phosphatidylglycerol_P_synth"/>
</dbReference>
<keyword evidence="8 12" id="KW-0472">Membrane</keyword>
<dbReference type="InterPro" id="IPR000462">
    <property type="entry name" value="CDP-OH_P_trans"/>
</dbReference>
<evidence type="ECO:0008006" key="15">
    <source>
        <dbReference type="Google" id="ProtNLM"/>
    </source>
</evidence>
<sequence length="271" mass="30121">MHKSGSEGHLPHIEQIPLLGVNKHEESFDSPYDRRSEVYKHLAYEYAKEHAQQQKQQPLWTVPNLLTFLRLVLVPVVMALWYAQHELAQLLVAVLFVTASVTDWLDGYIARKFEIATAFGAFLDPVADKIMVTTVLILLSVQPPPTISQTQMAVPVVVMCCREVTMSALREWAAAAGGAAHKAVKVNSFGKWKTALQMTSMSLLLFCKDGTGRVHDIFAAVHLTMQQVAFVSWLLLCVAAGLAAWSLAIYFANVWTHFVAPPQPQPEKKAT</sequence>
<dbReference type="GO" id="GO:0008444">
    <property type="term" value="F:CDP-diacylglycerol-glycerol-3-phosphate 3-phosphatidyltransferase activity"/>
    <property type="evidence" value="ECO:0007669"/>
    <property type="project" value="InterPro"/>
</dbReference>
<evidence type="ECO:0000313" key="13">
    <source>
        <dbReference type="EMBL" id="SZX70408.1"/>
    </source>
</evidence>
<keyword evidence="9" id="KW-0594">Phospholipid biosynthesis</keyword>